<dbReference type="PANTHER" id="PTHR39161">
    <property type="entry name" value="ADAPTER PROTEIN MECA"/>
    <property type="match status" value="1"/>
</dbReference>
<dbReference type="InterPro" id="IPR008681">
    <property type="entry name" value="Neg-reg_MecA"/>
</dbReference>
<proteinExistence type="inferred from homology"/>
<dbReference type="InterPro" id="IPR038471">
    <property type="entry name" value="MecA_C_sf"/>
</dbReference>
<evidence type="ECO:0000256" key="1">
    <source>
        <dbReference type="ARBA" id="ARBA00005397"/>
    </source>
</evidence>
<gene>
    <name evidence="2" type="ORF">DID87_00805</name>
</gene>
<evidence type="ECO:0000313" key="3">
    <source>
        <dbReference type="Proteomes" id="UP000313312"/>
    </source>
</evidence>
<dbReference type="Gene3D" id="3.30.70.1950">
    <property type="match status" value="1"/>
</dbReference>
<protein>
    <recommendedName>
        <fullName evidence="4">Adapter protein MecA</fullName>
    </recommendedName>
</protein>
<dbReference type="Pfam" id="PF05389">
    <property type="entry name" value="MecA"/>
    <property type="match status" value="1"/>
</dbReference>
<dbReference type="EMBL" id="QFCR01000001">
    <property type="protein sequence ID" value="TNK91254.1"/>
    <property type="molecule type" value="Genomic_DNA"/>
</dbReference>
<dbReference type="Proteomes" id="UP000313312">
    <property type="component" value="Unassembled WGS sequence"/>
</dbReference>
<dbReference type="AlphaFoldDB" id="A0A5C4TMK0"/>
<comment type="caution">
    <text evidence="2">The sequence shown here is derived from an EMBL/GenBank/DDBJ whole genome shotgun (WGS) entry which is preliminary data.</text>
</comment>
<comment type="similarity">
    <text evidence="1">Belongs to the MecA family.</text>
</comment>
<reference evidence="2 3" key="1">
    <citation type="submission" date="2018-05" db="EMBL/GenBank/DDBJ databases">
        <title>Lactobacillus sanfranciscensis Ah4 draft denome sequence.</title>
        <authorList>
            <person name="Zhang G."/>
        </authorList>
    </citation>
    <scope>NUCLEOTIDE SEQUENCE [LARGE SCALE GENOMIC DNA]</scope>
    <source>
        <strain evidence="2 3">Ah4</strain>
    </source>
</reference>
<evidence type="ECO:0008006" key="4">
    <source>
        <dbReference type="Google" id="ProtNLM"/>
    </source>
</evidence>
<dbReference type="PANTHER" id="PTHR39161:SF1">
    <property type="entry name" value="ADAPTER PROTEIN MECA 1"/>
    <property type="match status" value="1"/>
</dbReference>
<sequence>MKLKYERSNENTIKVWITLGDLKKREVNILDLMNDKNKVENFFYSILEEVDDNHDFQNNDLVSFQILPESDGFQMIISKDNNVVSKLAEKNVKFMSEQTKERFDEIKEKNRPIDEFDEKTMTRTVPIYFEDFEKVVDATNELQSSLDLPGMRNTSDLYKDQNRYYLVLKFVLLPDGINVGYEEVKNRLDLIDNHLSLFYEYGHLSEFHADQIKKQAKLITKDSAITTIKNYFN</sequence>
<evidence type="ECO:0000313" key="2">
    <source>
        <dbReference type="EMBL" id="TNK91254.1"/>
    </source>
</evidence>
<organism evidence="2 3">
    <name type="scientific">Fructilactobacillus sanfranciscensis</name>
    <name type="common">Lactobacillus sanfranciscensis</name>
    <dbReference type="NCBI Taxonomy" id="1625"/>
    <lineage>
        <taxon>Bacteria</taxon>
        <taxon>Bacillati</taxon>
        <taxon>Bacillota</taxon>
        <taxon>Bacilli</taxon>
        <taxon>Lactobacillales</taxon>
        <taxon>Lactobacillaceae</taxon>
        <taxon>Fructilactobacillus</taxon>
    </lineage>
</organism>
<name>A0A5C4TMK0_FRUSA</name>
<accession>A0A5C4TMK0</accession>